<comment type="subcellular location">
    <subcellularLocation>
        <location evidence="1">Cell inner membrane</location>
    </subcellularLocation>
</comment>
<evidence type="ECO:0000256" key="6">
    <source>
        <dbReference type="ARBA" id="ARBA00022692"/>
    </source>
</evidence>
<evidence type="ECO:0000256" key="5">
    <source>
        <dbReference type="ARBA" id="ARBA00022519"/>
    </source>
</evidence>
<keyword evidence="9" id="KW-0472">Membrane</keyword>
<dbReference type="InterPro" id="IPR049031">
    <property type="entry name" value="T2SSK_SAM-like_1st"/>
</dbReference>
<dbReference type="InterPro" id="IPR038072">
    <property type="entry name" value="GspK_central_sf"/>
</dbReference>
<sequence length="311" mass="33212">MTGVRPIASRQRGIALVLVLWVLTLLTVMAVGMTAAQRTETALSDNHVSGARFRAAADAAIAFTVLVFAMPPPDATDPDVSAWLPNGVAVPWRFGGVDLAIRVFNEGSRIDLNQAPPELLSALLVTLGMEEDPATSLAAAIVDWRDEDDLSLLNGAEDRDYRDAGLTLGAKDAPFVAVEELMQVLGMTPEIYTRFAPEVSVDLDGAELDERFASATAIAATQGIPFEDAQLRVVQRDSPLFEDSSGPRVVDRAGPLYRIEVAEAGAGLGGRRMEALIEATPGQQPPYQVRWRRFGLPGAPPAPIDIEADAG</sequence>
<accession>A0A1H2ZCT2</accession>
<evidence type="ECO:0000256" key="8">
    <source>
        <dbReference type="ARBA" id="ARBA00022989"/>
    </source>
</evidence>
<evidence type="ECO:0000256" key="4">
    <source>
        <dbReference type="ARBA" id="ARBA00022475"/>
    </source>
</evidence>
<keyword evidence="4" id="KW-1003">Cell membrane</keyword>
<evidence type="ECO:0000313" key="12">
    <source>
        <dbReference type="Proteomes" id="UP000198816"/>
    </source>
</evidence>
<feature type="domain" description="T2SS protein K first SAM-like" evidence="10">
    <location>
        <begin position="114"/>
        <end position="201"/>
    </location>
</feature>
<dbReference type="PANTHER" id="PTHR38831">
    <property type="entry name" value="TYPE II SECRETION SYSTEM PROTEIN K"/>
    <property type="match status" value="1"/>
</dbReference>
<protein>
    <submittedName>
        <fullName evidence="11">General secretion pathway protein K</fullName>
    </submittedName>
</protein>
<evidence type="ECO:0000256" key="9">
    <source>
        <dbReference type="ARBA" id="ARBA00023136"/>
    </source>
</evidence>
<reference evidence="12" key="1">
    <citation type="submission" date="2016-10" db="EMBL/GenBank/DDBJ databases">
        <authorList>
            <person name="Varghese N."/>
            <person name="Submissions S."/>
        </authorList>
    </citation>
    <scope>NUCLEOTIDE SEQUENCE [LARGE SCALE GENOMIC DNA]</scope>
    <source>
        <strain evidence="12">DSM 217</strain>
    </source>
</reference>
<comment type="similarity">
    <text evidence="2">Belongs to the GSP K family.</text>
</comment>
<keyword evidence="3" id="KW-0813">Transport</keyword>
<dbReference type="AlphaFoldDB" id="A0A1H2ZCT2"/>
<keyword evidence="5" id="KW-0997">Cell inner membrane</keyword>
<keyword evidence="8" id="KW-1133">Transmembrane helix</keyword>
<dbReference type="GO" id="GO:0005886">
    <property type="term" value="C:plasma membrane"/>
    <property type="evidence" value="ECO:0007669"/>
    <property type="project" value="UniProtKB-SubCell"/>
</dbReference>
<evidence type="ECO:0000256" key="3">
    <source>
        <dbReference type="ARBA" id="ARBA00022448"/>
    </source>
</evidence>
<dbReference type="Pfam" id="PF21687">
    <property type="entry name" value="T2SSK_1st"/>
    <property type="match status" value="1"/>
</dbReference>
<dbReference type="Proteomes" id="UP000198816">
    <property type="component" value="Unassembled WGS sequence"/>
</dbReference>
<dbReference type="SUPFAM" id="SSF158544">
    <property type="entry name" value="GspK insert domain-like"/>
    <property type="match status" value="1"/>
</dbReference>
<dbReference type="Gene3D" id="1.10.40.60">
    <property type="entry name" value="EpsJ-like"/>
    <property type="match status" value="1"/>
</dbReference>
<dbReference type="OrthoDB" id="9181871at2"/>
<keyword evidence="7" id="KW-0653">Protein transport</keyword>
<evidence type="ECO:0000313" key="11">
    <source>
        <dbReference type="EMBL" id="SDX15136.1"/>
    </source>
</evidence>
<dbReference type="PANTHER" id="PTHR38831:SF1">
    <property type="entry name" value="TYPE II SECRETION SYSTEM PROTEIN K-RELATED"/>
    <property type="match status" value="1"/>
</dbReference>
<dbReference type="STRING" id="1058.SAMN05421783_11564"/>
<dbReference type="InterPro" id="IPR005628">
    <property type="entry name" value="GspK"/>
</dbReference>
<keyword evidence="6" id="KW-0812">Transmembrane</keyword>
<dbReference type="EMBL" id="FNNZ01000015">
    <property type="protein sequence ID" value="SDX15136.1"/>
    <property type="molecule type" value="Genomic_DNA"/>
</dbReference>
<proteinExistence type="inferred from homology"/>
<keyword evidence="12" id="KW-1185">Reference proteome</keyword>
<dbReference type="GO" id="GO:0009306">
    <property type="term" value="P:protein secretion"/>
    <property type="evidence" value="ECO:0007669"/>
    <property type="project" value="InterPro"/>
</dbReference>
<evidence type="ECO:0000256" key="2">
    <source>
        <dbReference type="ARBA" id="ARBA00007246"/>
    </source>
</evidence>
<evidence type="ECO:0000256" key="7">
    <source>
        <dbReference type="ARBA" id="ARBA00022927"/>
    </source>
</evidence>
<evidence type="ECO:0000256" key="1">
    <source>
        <dbReference type="ARBA" id="ARBA00004533"/>
    </source>
</evidence>
<evidence type="ECO:0000259" key="10">
    <source>
        <dbReference type="Pfam" id="PF21687"/>
    </source>
</evidence>
<organism evidence="11 12">
    <name type="scientific">Thiocapsa roseopersicina</name>
    <dbReference type="NCBI Taxonomy" id="1058"/>
    <lineage>
        <taxon>Bacteria</taxon>
        <taxon>Pseudomonadati</taxon>
        <taxon>Pseudomonadota</taxon>
        <taxon>Gammaproteobacteria</taxon>
        <taxon>Chromatiales</taxon>
        <taxon>Chromatiaceae</taxon>
        <taxon>Thiocapsa</taxon>
    </lineage>
</organism>
<gene>
    <name evidence="11" type="ORF">SAMN05421783_11564</name>
</gene>
<name>A0A1H2ZCT2_THIRO</name>